<feature type="domain" description="Nudix hydrolase" evidence="2">
    <location>
        <begin position="28"/>
        <end position="157"/>
    </location>
</feature>
<dbReference type="PROSITE" id="PS51462">
    <property type="entry name" value="NUDIX"/>
    <property type="match status" value="1"/>
</dbReference>
<evidence type="ECO:0000259" key="1">
    <source>
        <dbReference type="PROSITE" id="PS51186"/>
    </source>
</evidence>
<dbReference type="SUPFAM" id="SSF55729">
    <property type="entry name" value="Acyl-CoA N-acyltransferases (Nat)"/>
    <property type="match status" value="1"/>
</dbReference>
<dbReference type="PANTHER" id="PTHR10885">
    <property type="entry name" value="ISOPENTENYL-DIPHOSPHATE DELTA-ISOMERASE"/>
    <property type="match status" value="1"/>
</dbReference>
<evidence type="ECO:0000313" key="3">
    <source>
        <dbReference type="EMBL" id="GAA0771565.1"/>
    </source>
</evidence>
<gene>
    <name evidence="3" type="ORF">GCM10008908_16050</name>
</gene>
<dbReference type="Gene3D" id="3.40.630.30">
    <property type="match status" value="1"/>
</dbReference>
<dbReference type="InterPro" id="IPR000086">
    <property type="entry name" value="NUDIX_hydrolase_dom"/>
</dbReference>
<dbReference type="RefSeq" id="WP_343825358.1">
    <property type="nucleotide sequence ID" value="NZ_BAAACI010000005.1"/>
</dbReference>
<dbReference type="InterPro" id="IPR016181">
    <property type="entry name" value="Acyl_CoA_acyltransferase"/>
</dbReference>
<protein>
    <submittedName>
        <fullName evidence="3">Uncharacterized protein</fullName>
    </submittedName>
</protein>
<dbReference type="Pfam" id="PF00293">
    <property type="entry name" value="NUDIX"/>
    <property type="match status" value="1"/>
</dbReference>
<dbReference type="Gene3D" id="3.90.79.10">
    <property type="entry name" value="Nucleoside Triphosphate Pyrophosphohydrolase"/>
    <property type="match status" value="1"/>
</dbReference>
<feature type="domain" description="N-acetyltransferase" evidence="1">
    <location>
        <begin position="166"/>
        <end position="318"/>
    </location>
</feature>
<keyword evidence="4" id="KW-1185">Reference proteome</keyword>
<name>A0ABN1KMT9_CLOSU</name>
<evidence type="ECO:0000313" key="4">
    <source>
        <dbReference type="Proteomes" id="UP001501047"/>
    </source>
</evidence>
<dbReference type="CDD" id="cd04693">
    <property type="entry name" value="NUDIX_Hydrolase"/>
    <property type="match status" value="1"/>
</dbReference>
<dbReference type="Pfam" id="PF13673">
    <property type="entry name" value="Acetyltransf_10"/>
    <property type="match status" value="1"/>
</dbReference>
<dbReference type="InterPro" id="IPR000182">
    <property type="entry name" value="GNAT_dom"/>
</dbReference>
<sequence>MELWDVYDKYRYKVGRIHERGNPMKEGDYHMVVHVWIINDKGEILIQRRQSFKAGWPNMWDAAAAGSAIKGDDSISAATRETKEELGIDLDVDRAEHLFTVKFSCGFDDVWFVKQNVNISDLKLQHEEVAEAKWATFKEIEEMVRKGEFIDYKYLDKLLQLIDSNISLKKATKDDAEELLAMQKKVFMPLYKKYEDHEISPVMQTLDRFLKRFYIGDFYKIFYKGSLAGSVFVYEKKPGLMRFHIINILEDYQNIGIAQIVMERLELMYPQAEGWELDTIKAESRNCHLYEKMGYVKVGEEKKINDKLTLVSYRKNDNIARLEGV</sequence>
<dbReference type="PROSITE" id="PS51186">
    <property type="entry name" value="GNAT"/>
    <property type="match status" value="1"/>
</dbReference>
<dbReference type="Proteomes" id="UP001501047">
    <property type="component" value="Unassembled WGS sequence"/>
</dbReference>
<dbReference type="SUPFAM" id="SSF55811">
    <property type="entry name" value="Nudix"/>
    <property type="match status" value="1"/>
</dbReference>
<evidence type="ECO:0000259" key="2">
    <source>
        <dbReference type="PROSITE" id="PS51462"/>
    </source>
</evidence>
<dbReference type="EMBL" id="BAAACI010000005">
    <property type="protein sequence ID" value="GAA0771565.1"/>
    <property type="molecule type" value="Genomic_DNA"/>
</dbReference>
<accession>A0ABN1KMT9</accession>
<proteinExistence type="predicted"/>
<reference evidence="3 4" key="1">
    <citation type="journal article" date="2019" name="Int. J. Syst. Evol. Microbiol.">
        <title>The Global Catalogue of Microorganisms (GCM) 10K type strain sequencing project: providing services to taxonomists for standard genome sequencing and annotation.</title>
        <authorList>
            <consortium name="The Broad Institute Genomics Platform"/>
            <consortium name="The Broad Institute Genome Sequencing Center for Infectious Disease"/>
            <person name="Wu L."/>
            <person name="Ma J."/>
        </authorList>
    </citation>
    <scope>NUCLEOTIDE SEQUENCE [LARGE SCALE GENOMIC DNA]</scope>
    <source>
        <strain evidence="3 4">JCM 1417</strain>
    </source>
</reference>
<comment type="caution">
    <text evidence="3">The sequence shown here is derived from an EMBL/GenBank/DDBJ whole genome shotgun (WGS) entry which is preliminary data.</text>
</comment>
<dbReference type="InterPro" id="IPR015797">
    <property type="entry name" value="NUDIX_hydrolase-like_dom_sf"/>
</dbReference>
<dbReference type="PANTHER" id="PTHR10885:SF0">
    <property type="entry name" value="ISOPENTENYL-DIPHOSPHATE DELTA-ISOMERASE"/>
    <property type="match status" value="1"/>
</dbReference>
<organism evidence="3 4">
    <name type="scientific">Clostridium subterminale</name>
    <dbReference type="NCBI Taxonomy" id="1550"/>
    <lineage>
        <taxon>Bacteria</taxon>
        <taxon>Bacillati</taxon>
        <taxon>Bacillota</taxon>
        <taxon>Clostridia</taxon>
        <taxon>Eubacteriales</taxon>
        <taxon>Clostridiaceae</taxon>
        <taxon>Clostridium</taxon>
    </lineage>
</organism>